<dbReference type="GeneID" id="63779669"/>
<dbReference type="OrthoDB" id="37659at2759"/>
<comment type="caution">
    <text evidence="1">The sequence shown here is derived from an EMBL/GenBank/DDBJ whole genome shotgun (WGS) entry which is preliminary data.</text>
</comment>
<protein>
    <submittedName>
        <fullName evidence="1">Uncharacterized protein</fullName>
    </submittedName>
</protein>
<dbReference type="RefSeq" id="XP_040718874.1">
    <property type="nucleotide sequence ID" value="XM_040863457.1"/>
</dbReference>
<dbReference type="InterPro" id="IPR036291">
    <property type="entry name" value="NAD(P)-bd_dom_sf"/>
</dbReference>
<dbReference type="Proteomes" id="UP000193689">
    <property type="component" value="Unassembled WGS sequence"/>
</dbReference>
<organism evidence="1 2">
    <name type="scientific">Pseudomassariella vexata</name>
    <dbReference type="NCBI Taxonomy" id="1141098"/>
    <lineage>
        <taxon>Eukaryota</taxon>
        <taxon>Fungi</taxon>
        <taxon>Dikarya</taxon>
        <taxon>Ascomycota</taxon>
        <taxon>Pezizomycotina</taxon>
        <taxon>Sordariomycetes</taxon>
        <taxon>Xylariomycetidae</taxon>
        <taxon>Amphisphaeriales</taxon>
        <taxon>Pseudomassariaceae</taxon>
        <taxon>Pseudomassariella</taxon>
    </lineage>
</organism>
<gene>
    <name evidence="1" type="ORF">BCR38DRAFT_482086</name>
</gene>
<proteinExistence type="predicted"/>
<evidence type="ECO:0000313" key="2">
    <source>
        <dbReference type="Proteomes" id="UP000193689"/>
    </source>
</evidence>
<sequence length="147" mass="17016">MTNLASYHKFVDSIVEKHPEFHTFIINSGVQRHFGFNKPETVDLNIIQEEFTTNYVAYFHLIRAFLLHFLSQEVNLDTPSRGKLYVGSLRVRLRHNSFRDIDEYSGQASAKIALKAISKRDGVLNEKLRVAFMRNFALRPLLFNSGL</sequence>
<keyword evidence="2" id="KW-1185">Reference proteome</keyword>
<dbReference type="SUPFAM" id="SSF51735">
    <property type="entry name" value="NAD(P)-binding Rossmann-fold domains"/>
    <property type="match status" value="1"/>
</dbReference>
<dbReference type="AlphaFoldDB" id="A0A1Y2EAZ3"/>
<accession>A0A1Y2EAZ3</accession>
<name>A0A1Y2EAZ3_9PEZI</name>
<reference evidence="1 2" key="1">
    <citation type="submission" date="2016-07" db="EMBL/GenBank/DDBJ databases">
        <title>Pervasive Adenine N6-methylation of Active Genes in Fungi.</title>
        <authorList>
            <consortium name="DOE Joint Genome Institute"/>
            <person name="Mondo S.J."/>
            <person name="Dannebaum R.O."/>
            <person name="Kuo R.C."/>
            <person name="Labutti K."/>
            <person name="Haridas S."/>
            <person name="Kuo A."/>
            <person name="Salamov A."/>
            <person name="Ahrendt S.R."/>
            <person name="Lipzen A."/>
            <person name="Sullivan W."/>
            <person name="Andreopoulos W.B."/>
            <person name="Clum A."/>
            <person name="Lindquist E."/>
            <person name="Daum C."/>
            <person name="Ramamoorthy G.K."/>
            <person name="Gryganskyi A."/>
            <person name="Culley D."/>
            <person name="Magnuson J.K."/>
            <person name="James T.Y."/>
            <person name="O'Malley M.A."/>
            <person name="Stajich J.E."/>
            <person name="Spatafora J.W."/>
            <person name="Visel A."/>
            <person name="Grigoriev I.V."/>
        </authorList>
    </citation>
    <scope>NUCLEOTIDE SEQUENCE [LARGE SCALE GENOMIC DNA]</scope>
    <source>
        <strain evidence="1 2">CBS 129021</strain>
    </source>
</reference>
<dbReference type="InParanoid" id="A0A1Y2EAZ3"/>
<evidence type="ECO:0000313" key="1">
    <source>
        <dbReference type="EMBL" id="ORY68587.1"/>
    </source>
</evidence>
<dbReference type="STRING" id="1141098.A0A1Y2EAZ3"/>
<dbReference type="Gene3D" id="3.40.50.720">
    <property type="entry name" value="NAD(P)-binding Rossmann-like Domain"/>
    <property type="match status" value="1"/>
</dbReference>
<dbReference type="EMBL" id="MCFJ01000003">
    <property type="protein sequence ID" value="ORY68587.1"/>
    <property type="molecule type" value="Genomic_DNA"/>
</dbReference>